<comment type="caution">
    <text evidence="2">The sequence shown here is derived from an EMBL/GenBank/DDBJ whole genome shotgun (WGS) entry which is preliminary data.</text>
</comment>
<proteinExistence type="predicted"/>
<sequence length="98" mass="11929">MYKEKKKRIQNEWTKKIVSPKPPSSTQNKDIDAHWYAENKRPRVLDVLQMIYYRLDFLCLFSKRVVETDTVERSRTTLKHYTKIFYSSLPRSKIMKEK</sequence>
<dbReference type="Proteomes" id="UP000820818">
    <property type="component" value="Linkage Group LG3"/>
</dbReference>
<gene>
    <name evidence="2" type="ORF">GHT06_012471</name>
</gene>
<organism evidence="2 3">
    <name type="scientific">Daphnia sinensis</name>
    <dbReference type="NCBI Taxonomy" id="1820382"/>
    <lineage>
        <taxon>Eukaryota</taxon>
        <taxon>Metazoa</taxon>
        <taxon>Ecdysozoa</taxon>
        <taxon>Arthropoda</taxon>
        <taxon>Crustacea</taxon>
        <taxon>Branchiopoda</taxon>
        <taxon>Diplostraca</taxon>
        <taxon>Cladocera</taxon>
        <taxon>Anomopoda</taxon>
        <taxon>Daphniidae</taxon>
        <taxon>Daphnia</taxon>
        <taxon>Daphnia similis group</taxon>
    </lineage>
</organism>
<accession>A0AAD5PVQ4</accession>
<evidence type="ECO:0000313" key="3">
    <source>
        <dbReference type="Proteomes" id="UP000820818"/>
    </source>
</evidence>
<evidence type="ECO:0000256" key="1">
    <source>
        <dbReference type="SAM" id="MobiDB-lite"/>
    </source>
</evidence>
<evidence type="ECO:0000313" key="2">
    <source>
        <dbReference type="EMBL" id="KAI9561511.1"/>
    </source>
</evidence>
<protein>
    <submittedName>
        <fullName evidence="2">Uncharacterized protein</fullName>
    </submittedName>
</protein>
<feature type="compositionally biased region" description="Basic and acidic residues" evidence="1">
    <location>
        <begin position="1"/>
        <end position="15"/>
    </location>
</feature>
<dbReference type="AlphaFoldDB" id="A0AAD5PVQ4"/>
<keyword evidence="3" id="KW-1185">Reference proteome</keyword>
<feature type="region of interest" description="Disordered" evidence="1">
    <location>
        <begin position="1"/>
        <end position="29"/>
    </location>
</feature>
<reference evidence="2 3" key="1">
    <citation type="submission" date="2022-05" db="EMBL/GenBank/DDBJ databases">
        <title>A multi-omics perspective on studying reproductive biology in Daphnia sinensis.</title>
        <authorList>
            <person name="Jia J."/>
        </authorList>
    </citation>
    <scope>NUCLEOTIDE SEQUENCE [LARGE SCALE GENOMIC DNA]</scope>
    <source>
        <strain evidence="2 3">WSL</strain>
    </source>
</reference>
<name>A0AAD5PVQ4_9CRUS</name>
<dbReference type="EMBL" id="WJBH02000003">
    <property type="protein sequence ID" value="KAI9561511.1"/>
    <property type="molecule type" value="Genomic_DNA"/>
</dbReference>